<comment type="catalytic activity">
    <reaction evidence="31">
        <text>(5S,12S)-dihydroxy-(6E,10E,12E,14Z)-eicosatetraenoate + NADP(+) = 12-oxo-(5S)-hydroxy-(6E,8E,10E,14Z)-eicosatetraenoate + NADPH + H(+)</text>
        <dbReference type="Rhea" id="RHEA:51212"/>
        <dbReference type="ChEBI" id="CHEBI:15378"/>
        <dbReference type="ChEBI" id="CHEBI:57783"/>
        <dbReference type="ChEBI" id="CHEBI:58349"/>
        <dbReference type="ChEBI" id="CHEBI:133974"/>
        <dbReference type="ChEBI" id="CHEBI:133975"/>
    </reaction>
    <physiologicalReaction direction="left-to-right" evidence="31">
        <dbReference type="Rhea" id="RHEA:51213"/>
    </physiologicalReaction>
</comment>
<comment type="catalytic activity">
    <reaction evidence="33">
        <text>an n-alkanal + NADP(+) = an alk-2-enal + NADPH + H(+)</text>
        <dbReference type="Rhea" id="RHEA:13737"/>
        <dbReference type="ChEBI" id="CHEBI:12834"/>
        <dbReference type="ChEBI" id="CHEBI:13757"/>
        <dbReference type="ChEBI" id="CHEBI:15378"/>
        <dbReference type="ChEBI" id="CHEBI:57783"/>
        <dbReference type="ChEBI" id="CHEBI:58349"/>
        <dbReference type="EC" id="1.3.1.74"/>
    </reaction>
    <physiologicalReaction direction="right-to-left" evidence="33">
        <dbReference type="Rhea" id="RHEA:13739"/>
    </physiologicalReaction>
</comment>
<dbReference type="GO" id="GO:0006693">
    <property type="term" value="P:prostaglandin metabolic process"/>
    <property type="evidence" value="ECO:0007669"/>
    <property type="project" value="UniProtKB-KW"/>
</dbReference>
<keyword evidence="10" id="KW-0276">Fatty acid metabolism</keyword>
<evidence type="ECO:0000256" key="5">
    <source>
        <dbReference type="ARBA" id="ARBA00012410"/>
    </source>
</evidence>
<keyword evidence="11" id="KW-0521">NADP</keyword>
<evidence type="ECO:0000256" key="7">
    <source>
        <dbReference type="ARBA" id="ARBA00022490"/>
    </source>
</evidence>
<keyword evidence="8" id="KW-0644">Prostaglandin metabolism</keyword>
<dbReference type="InterPro" id="IPR014190">
    <property type="entry name" value="PTGR1"/>
</dbReference>
<dbReference type="Pfam" id="PF16884">
    <property type="entry name" value="ADH_N_2"/>
    <property type="match status" value="2"/>
</dbReference>
<evidence type="ECO:0000256" key="19">
    <source>
        <dbReference type="ARBA" id="ARBA00033119"/>
    </source>
</evidence>
<dbReference type="InterPro" id="IPR011032">
    <property type="entry name" value="GroES-like_sf"/>
</dbReference>
<dbReference type="PANTHER" id="PTHR43205:SF7">
    <property type="entry name" value="PROSTAGLANDIN REDUCTASE 1"/>
    <property type="match status" value="1"/>
</dbReference>
<evidence type="ECO:0000256" key="6">
    <source>
        <dbReference type="ARBA" id="ARBA00020651"/>
    </source>
</evidence>
<dbReference type="VEuPathDB" id="VectorBase:AATE016499"/>
<evidence type="ECO:0000256" key="34">
    <source>
        <dbReference type="ARBA" id="ARBA00049368"/>
    </source>
</evidence>
<evidence type="ECO:0000256" key="27">
    <source>
        <dbReference type="ARBA" id="ARBA00048290"/>
    </source>
</evidence>
<organism evidence="35">
    <name type="scientific">Anopheles atroparvus</name>
    <name type="common">European mosquito</name>
    <dbReference type="NCBI Taxonomy" id="41427"/>
    <lineage>
        <taxon>Eukaryota</taxon>
        <taxon>Metazoa</taxon>
        <taxon>Ecdysozoa</taxon>
        <taxon>Arthropoda</taxon>
        <taxon>Hexapoda</taxon>
        <taxon>Insecta</taxon>
        <taxon>Pterygota</taxon>
        <taxon>Neoptera</taxon>
        <taxon>Endopterygota</taxon>
        <taxon>Diptera</taxon>
        <taxon>Nematocera</taxon>
        <taxon>Culicoidea</taxon>
        <taxon>Culicidae</taxon>
        <taxon>Anophelinae</taxon>
        <taxon>Anopheles</taxon>
    </lineage>
</organism>
<reference evidence="35" key="1">
    <citation type="submission" date="2022-08" db="UniProtKB">
        <authorList>
            <consortium name="EnsemblMetazoa"/>
        </authorList>
    </citation>
    <scope>IDENTIFICATION</scope>
    <source>
        <strain evidence="35">EBRO</strain>
    </source>
</reference>
<comment type="catalytic activity">
    <reaction evidence="34">
        <text>hexanal + NADP(+) = (E)-hex-2-enal + NADPH + H(+)</text>
        <dbReference type="Rhea" id="RHEA:50776"/>
        <dbReference type="ChEBI" id="CHEBI:15378"/>
        <dbReference type="ChEBI" id="CHEBI:28913"/>
        <dbReference type="ChEBI" id="CHEBI:57783"/>
        <dbReference type="ChEBI" id="CHEBI:58349"/>
        <dbReference type="ChEBI" id="CHEBI:88528"/>
    </reaction>
    <physiologicalReaction direction="right-to-left" evidence="34">
        <dbReference type="Rhea" id="RHEA:50778"/>
    </physiologicalReaction>
</comment>
<evidence type="ECO:0000256" key="4">
    <source>
        <dbReference type="ARBA" id="ARBA00011981"/>
    </source>
</evidence>
<dbReference type="SUPFAM" id="SSF50129">
    <property type="entry name" value="GroES-like"/>
    <property type="match status" value="3"/>
</dbReference>
<comment type="catalytic activity">
    <reaction evidence="28">
        <text>4-hydroxynonanal + NADP(+) = (E)-4-hydroxynon-2-enal + NADPH + H(+)</text>
        <dbReference type="Rhea" id="RHEA:64736"/>
        <dbReference type="ChEBI" id="CHEBI:15378"/>
        <dbReference type="ChEBI" id="CHEBI:57783"/>
        <dbReference type="ChEBI" id="CHEBI:58349"/>
        <dbReference type="ChEBI" id="CHEBI:58968"/>
        <dbReference type="ChEBI" id="CHEBI:156112"/>
    </reaction>
    <physiologicalReaction direction="right-to-left" evidence="28">
        <dbReference type="Rhea" id="RHEA:64738"/>
    </physiologicalReaction>
</comment>
<sequence>MYIAKKWIYAKPFVGEPTQDNFQLVEEAVPELADGEFMIRAMFLSVDPYMRIYVLSSPIGSTMIGGQVGQVIESKNSAFPVGSYAFAQVGWRTISVCDPAKFETRKPYVLPDLHGLPLSLGAGALGTVGNTAYFGLLEICNPQPGETVVVSGAAGAVGSMVGQIAKIKGCRVIGIAGTDAKCCWLKEIGFDETINYKTDNIETALAGAAPDGVDCYFDNVGGQTSAIVKGQMKKFGRISVCGTISMYNGQPAKVVDPQLDFVWKQLIQEGFSVHRWTDRWFEGVTQNLQWIRDGKLKCRETITEGFENMPSAFIDMLKEAISLSICARRYYSSGDVARKWIYAKTFRGEPTHANFRQETEPIPSLQDGEFLAEAEYLSVDPYMRPYMLAYPEGTLMIGGQVARVTKSAHPRFPVGATIFGQFGWRTHTVCNPDRLEKDKPYVLPNFGGLPKSLGLGLLGMPGNTAYFGLQELCQPKPGETVVVSGAAGAVGSAVGQLAKHLGCRAVGVAGSDAKCEWLLKLGFDSAINYKHSNVYADLKKAAPKGIDCYFDNVGGEISEAVIKQMNVCGRIAVCGAISNYNTTVAKVTDPQRQFVFKQLRMEGFLVWRWNDRWMEGIEANLRLIHEGKLRYEETVTEGFDKMPDAFIDMLRGGNTGKAVVKV</sequence>
<evidence type="ECO:0000256" key="20">
    <source>
        <dbReference type="ARBA" id="ARBA00047461"/>
    </source>
</evidence>
<dbReference type="InterPro" id="IPR020843">
    <property type="entry name" value="ER"/>
</dbReference>
<evidence type="ECO:0000256" key="29">
    <source>
        <dbReference type="ARBA" id="ARBA00048591"/>
    </source>
</evidence>
<evidence type="ECO:0000256" key="25">
    <source>
        <dbReference type="ARBA" id="ARBA00047903"/>
    </source>
</evidence>
<dbReference type="InterPro" id="IPR013149">
    <property type="entry name" value="ADH-like_C"/>
</dbReference>
<comment type="catalytic activity">
    <reaction evidence="29">
        <text>20-hydroxy-leukotriene B4 + NADP(+) = 12-oxo-20-hydroxy-leukotriene B4 + NADPH + H(+)</text>
        <dbReference type="Rhea" id="RHEA:51208"/>
        <dbReference type="ChEBI" id="CHEBI:15378"/>
        <dbReference type="ChEBI" id="CHEBI:57460"/>
        <dbReference type="ChEBI" id="CHEBI:57783"/>
        <dbReference type="ChEBI" id="CHEBI:58349"/>
        <dbReference type="ChEBI" id="CHEBI:133346"/>
    </reaction>
    <physiologicalReaction direction="left-to-right" evidence="29">
        <dbReference type="Rhea" id="RHEA:51209"/>
    </physiologicalReaction>
</comment>
<comment type="similarity">
    <text evidence="2">Belongs to the NADP-dependent oxidoreductase L4BD family.</text>
</comment>
<keyword evidence="14" id="KW-0443">Lipid metabolism</keyword>
<protein>
    <recommendedName>
        <fullName evidence="6">Prostaglandin reductase 1</fullName>
        <ecNumber evidence="4">1.3.1.48</ecNumber>
        <ecNumber evidence="5">1.3.1.74</ecNumber>
    </recommendedName>
    <alternativeName>
        <fullName evidence="19">15-oxoprostaglandin 13-reductase</fullName>
    </alternativeName>
    <alternativeName>
        <fullName evidence="17">Dithiolethione-inducible gene 1 protein</fullName>
    </alternativeName>
    <alternativeName>
        <fullName evidence="16">Leukotriene B4 12-hydroxydehydrogenase</fullName>
    </alternativeName>
    <alternativeName>
        <fullName evidence="18">NAD(P)H-dependent alkenal/one oxidoreductase</fullName>
    </alternativeName>
</protein>
<evidence type="ECO:0000313" key="35">
    <source>
        <dbReference type="EnsemblMetazoa" id="AATE016499-PA.1"/>
    </source>
</evidence>
<keyword evidence="13" id="KW-0560">Oxidoreductase</keyword>
<dbReference type="Pfam" id="PF00107">
    <property type="entry name" value="ADH_zinc_N"/>
    <property type="match status" value="2"/>
</dbReference>
<dbReference type="STRING" id="41427.A0A182JEC6"/>
<accession>A0A182JEC6</accession>
<comment type="catalytic activity">
    <reaction evidence="21">
        <text>decanal + NADP(+) = (2E)-decenal + NADPH + H(+)</text>
        <dbReference type="Rhea" id="RHEA:50612"/>
        <dbReference type="ChEBI" id="CHEBI:15378"/>
        <dbReference type="ChEBI" id="CHEBI:31457"/>
        <dbReference type="ChEBI" id="CHEBI:57783"/>
        <dbReference type="ChEBI" id="CHEBI:58349"/>
        <dbReference type="ChEBI" id="CHEBI:133455"/>
    </reaction>
    <physiologicalReaction direction="right-to-left" evidence="21">
        <dbReference type="Rhea" id="RHEA:50614"/>
    </physiologicalReaction>
</comment>
<evidence type="ECO:0000256" key="31">
    <source>
        <dbReference type="ARBA" id="ARBA00049068"/>
    </source>
</evidence>
<dbReference type="SMART" id="SM00829">
    <property type="entry name" value="PKS_ER"/>
    <property type="match status" value="1"/>
</dbReference>
<keyword evidence="15" id="KW-0379">Hydroxylation</keyword>
<evidence type="ECO:0000256" key="8">
    <source>
        <dbReference type="ARBA" id="ARBA00022501"/>
    </source>
</evidence>
<dbReference type="GO" id="GO:0047522">
    <property type="term" value="F:15-oxoprostaglandin 13-reductase [NAD(P)+] activity"/>
    <property type="evidence" value="ECO:0007669"/>
    <property type="project" value="UniProtKB-EC"/>
</dbReference>
<evidence type="ECO:0000256" key="21">
    <source>
        <dbReference type="ARBA" id="ARBA00047617"/>
    </source>
</evidence>
<dbReference type="CDD" id="cd08294">
    <property type="entry name" value="leukotriene_B4_DH_like"/>
    <property type="match status" value="2"/>
</dbReference>
<dbReference type="InterPro" id="IPR036291">
    <property type="entry name" value="NAD(P)-bd_dom_sf"/>
</dbReference>
<dbReference type="InterPro" id="IPR041694">
    <property type="entry name" value="ADH_N_2"/>
</dbReference>
<dbReference type="AlphaFoldDB" id="A0A182JEC6"/>
<evidence type="ECO:0000256" key="23">
    <source>
        <dbReference type="ARBA" id="ARBA00047871"/>
    </source>
</evidence>
<dbReference type="InterPro" id="IPR045010">
    <property type="entry name" value="MDR_fam"/>
</dbReference>
<dbReference type="EnsemblMetazoa" id="AATE016499-RA">
    <property type="protein sequence ID" value="AATE016499-PA.1"/>
    <property type="gene ID" value="AATE016499"/>
</dbReference>
<evidence type="ECO:0000256" key="15">
    <source>
        <dbReference type="ARBA" id="ARBA00023278"/>
    </source>
</evidence>
<evidence type="ECO:0000256" key="28">
    <source>
        <dbReference type="ARBA" id="ARBA00048387"/>
    </source>
</evidence>
<keyword evidence="9" id="KW-0597">Phosphoprotein</keyword>
<comment type="catalytic activity">
    <reaction evidence="30">
        <text>6-trans-leukotriene B4 + NADP(+) = 12-oxo-(5S)-hydroxy-(6E,8E,10E,14Z)-eicosatetraenoate + NADPH + H(+)</text>
        <dbReference type="Rhea" id="RHEA:51204"/>
        <dbReference type="ChEBI" id="CHEBI:15378"/>
        <dbReference type="ChEBI" id="CHEBI:57783"/>
        <dbReference type="ChEBI" id="CHEBI:58349"/>
        <dbReference type="ChEBI" id="CHEBI:90723"/>
        <dbReference type="ChEBI" id="CHEBI:133974"/>
    </reaction>
    <physiologicalReaction direction="left-to-right" evidence="30">
        <dbReference type="Rhea" id="RHEA:51205"/>
    </physiologicalReaction>
</comment>
<evidence type="ECO:0000256" key="1">
    <source>
        <dbReference type="ARBA" id="ARBA00004496"/>
    </source>
</evidence>
<comment type="subunit">
    <text evidence="3">Monomer or homodimer.</text>
</comment>
<dbReference type="EC" id="1.3.1.48" evidence="4"/>
<evidence type="ECO:0000256" key="10">
    <source>
        <dbReference type="ARBA" id="ARBA00022832"/>
    </source>
</evidence>
<evidence type="ECO:0000256" key="26">
    <source>
        <dbReference type="ARBA" id="ARBA00048066"/>
    </source>
</evidence>
<evidence type="ECO:0000256" key="11">
    <source>
        <dbReference type="ARBA" id="ARBA00022857"/>
    </source>
</evidence>
<name>A0A182JEC6_ANOAO</name>
<dbReference type="Gene3D" id="3.40.50.720">
    <property type="entry name" value="NAD(P)-binding Rossmann-like Domain"/>
    <property type="match status" value="2"/>
</dbReference>
<comment type="catalytic activity">
    <reaction evidence="27">
        <text>13,14-dihydro-15-oxo-PGF2alpha + NADP(+) = 15-oxoprostaglandin F2alpha + NADPH + H(+)</text>
        <dbReference type="Rhea" id="RHEA:50588"/>
        <dbReference type="ChEBI" id="CHEBI:15378"/>
        <dbReference type="ChEBI" id="CHEBI:57783"/>
        <dbReference type="ChEBI" id="CHEBI:58349"/>
        <dbReference type="ChEBI" id="CHEBI:133374"/>
        <dbReference type="ChEBI" id="CHEBI:133409"/>
    </reaction>
    <physiologicalReaction direction="right-to-left" evidence="27">
        <dbReference type="Rhea" id="RHEA:50590"/>
    </physiologicalReaction>
</comment>
<evidence type="ECO:0000256" key="22">
    <source>
        <dbReference type="ARBA" id="ARBA00047742"/>
    </source>
</evidence>
<comment type="catalytic activity">
    <reaction evidence="32">
        <text>13,14-dihydro-15-oxo-prostaglandin E1 + NADP(+) = 15-oxoprostaglandin E1 + NADPH + H(+)</text>
        <dbReference type="Rhea" id="RHEA:50584"/>
        <dbReference type="ChEBI" id="CHEBI:15378"/>
        <dbReference type="ChEBI" id="CHEBI:57401"/>
        <dbReference type="ChEBI" id="CHEBI:57783"/>
        <dbReference type="ChEBI" id="CHEBI:58349"/>
        <dbReference type="ChEBI" id="CHEBI:133408"/>
    </reaction>
    <physiologicalReaction direction="right-to-left" evidence="32">
        <dbReference type="Rhea" id="RHEA:50586"/>
    </physiologicalReaction>
</comment>
<evidence type="ECO:0000256" key="24">
    <source>
        <dbReference type="ARBA" id="ARBA00047878"/>
    </source>
</evidence>
<dbReference type="PANTHER" id="PTHR43205">
    <property type="entry name" value="PROSTAGLANDIN REDUCTASE"/>
    <property type="match status" value="1"/>
</dbReference>
<comment type="catalytic activity">
    <reaction evidence="26">
        <text>nonan-2-one + NADP(+) = (3E)-nonen-2-one + NADPH + H(+)</text>
        <dbReference type="Rhea" id="RHEA:50616"/>
        <dbReference type="ChEBI" id="CHEBI:15378"/>
        <dbReference type="ChEBI" id="CHEBI:57783"/>
        <dbReference type="ChEBI" id="CHEBI:58349"/>
        <dbReference type="ChEBI" id="CHEBI:77927"/>
        <dbReference type="ChEBI" id="CHEBI:133457"/>
    </reaction>
    <physiologicalReaction direction="right-to-left" evidence="26">
        <dbReference type="Rhea" id="RHEA:50618"/>
    </physiologicalReaction>
</comment>
<evidence type="ECO:0000256" key="32">
    <source>
        <dbReference type="ARBA" id="ARBA00049070"/>
    </source>
</evidence>
<dbReference type="EC" id="1.3.1.74" evidence="5"/>
<evidence type="ECO:0000256" key="12">
    <source>
        <dbReference type="ARBA" id="ARBA00022990"/>
    </source>
</evidence>
<dbReference type="SUPFAM" id="SSF51735">
    <property type="entry name" value="NAD(P)-binding Rossmann-fold domains"/>
    <property type="match status" value="2"/>
</dbReference>
<comment type="catalytic activity">
    <reaction evidence="22">
        <text>pentan-2-one + NADP(+) = (E)-pent-3-en-2-one + NADPH + H(+)</text>
        <dbReference type="Rhea" id="RHEA:50788"/>
        <dbReference type="ChEBI" id="CHEBI:15378"/>
        <dbReference type="ChEBI" id="CHEBI:16472"/>
        <dbReference type="ChEBI" id="CHEBI:57783"/>
        <dbReference type="ChEBI" id="CHEBI:58349"/>
        <dbReference type="ChEBI" id="CHEBI:145276"/>
    </reaction>
    <physiologicalReaction direction="right-to-left" evidence="22">
        <dbReference type="Rhea" id="RHEA:50790"/>
    </physiologicalReaction>
</comment>
<evidence type="ECO:0000256" key="30">
    <source>
        <dbReference type="ARBA" id="ARBA00048953"/>
    </source>
</evidence>
<evidence type="ECO:0000256" key="13">
    <source>
        <dbReference type="ARBA" id="ARBA00023002"/>
    </source>
</evidence>
<comment type="catalytic activity">
    <reaction evidence="20">
        <text>octanal + NADP(+) = (2E)-octenal + NADPH + H(+)</text>
        <dbReference type="Rhea" id="RHEA:50780"/>
        <dbReference type="ChEBI" id="CHEBI:15378"/>
        <dbReference type="ChEBI" id="CHEBI:17935"/>
        <dbReference type="ChEBI" id="CHEBI:57783"/>
        <dbReference type="ChEBI" id="CHEBI:58349"/>
        <dbReference type="ChEBI" id="CHEBI:61748"/>
    </reaction>
    <physiologicalReaction direction="right-to-left" evidence="20">
        <dbReference type="Rhea" id="RHEA:50782"/>
    </physiologicalReaction>
</comment>
<comment type="catalytic activity">
    <reaction evidence="23">
        <text>leukotriene B4 + NADP(+) = 12-oxo-leukotriene B4 + NADPH + H(+)</text>
        <dbReference type="Rhea" id="RHEA:50608"/>
        <dbReference type="ChEBI" id="CHEBI:15378"/>
        <dbReference type="ChEBI" id="CHEBI:57461"/>
        <dbReference type="ChEBI" id="CHEBI:57783"/>
        <dbReference type="ChEBI" id="CHEBI:58349"/>
        <dbReference type="ChEBI" id="CHEBI:133309"/>
    </reaction>
    <physiologicalReaction direction="left-to-right" evidence="23">
        <dbReference type="Rhea" id="RHEA:50609"/>
    </physiologicalReaction>
</comment>
<evidence type="ECO:0000256" key="3">
    <source>
        <dbReference type="ARBA" id="ARBA00011852"/>
    </source>
</evidence>
<dbReference type="GO" id="GO:0032440">
    <property type="term" value="F:2-alkenal reductase [NAD(P)H] activity"/>
    <property type="evidence" value="ECO:0007669"/>
    <property type="project" value="UniProtKB-EC"/>
</dbReference>
<comment type="catalytic activity">
    <reaction evidence="25">
        <text>dodecanal + NADP(+) = (2E)-dodecenal + NADPH + H(+)</text>
        <dbReference type="Rhea" id="RHEA:50784"/>
        <dbReference type="ChEBI" id="CHEBI:15378"/>
        <dbReference type="ChEBI" id="CHEBI:27836"/>
        <dbReference type="ChEBI" id="CHEBI:57783"/>
        <dbReference type="ChEBI" id="CHEBI:58349"/>
        <dbReference type="ChEBI" id="CHEBI:133741"/>
    </reaction>
    <physiologicalReaction direction="right-to-left" evidence="25">
        <dbReference type="Rhea" id="RHEA:50786"/>
    </physiologicalReaction>
</comment>
<dbReference type="FunFam" id="3.40.50.720:FF:000121">
    <property type="entry name" value="Prostaglandin reductase 2"/>
    <property type="match status" value="2"/>
</dbReference>
<comment type="catalytic activity">
    <reaction evidence="24">
        <text>13,14-dihydro-15-oxo-prostaglandin F1alpha + NADP(+) = 15-oxoprostaglandin F1alpha + NADPH + H(+)</text>
        <dbReference type="Rhea" id="RHEA:50592"/>
        <dbReference type="ChEBI" id="CHEBI:15378"/>
        <dbReference type="ChEBI" id="CHEBI:57783"/>
        <dbReference type="ChEBI" id="CHEBI:58349"/>
        <dbReference type="ChEBI" id="CHEBI:79072"/>
        <dbReference type="ChEBI" id="CHEBI:133411"/>
    </reaction>
    <physiologicalReaction direction="right-to-left" evidence="24">
        <dbReference type="Rhea" id="RHEA:50594"/>
    </physiologicalReaction>
</comment>
<evidence type="ECO:0000256" key="18">
    <source>
        <dbReference type="ARBA" id="ARBA00032297"/>
    </source>
</evidence>
<dbReference type="Gene3D" id="3.90.180.10">
    <property type="entry name" value="Medium-chain alcohol dehydrogenases, catalytic domain"/>
    <property type="match status" value="2"/>
</dbReference>
<comment type="subcellular location">
    <subcellularLocation>
        <location evidence="1">Cytoplasm</location>
    </subcellularLocation>
</comment>
<keyword evidence="7" id="KW-0963">Cytoplasm</keyword>
<evidence type="ECO:0000256" key="17">
    <source>
        <dbReference type="ARBA" id="ARBA00032255"/>
    </source>
</evidence>
<evidence type="ECO:0000256" key="9">
    <source>
        <dbReference type="ARBA" id="ARBA00022553"/>
    </source>
</evidence>
<proteinExistence type="inferred from homology"/>
<evidence type="ECO:0000256" key="14">
    <source>
        <dbReference type="ARBA" id="ARBA00023098"/>
    </source>
</evidence>
<evidence type="ECO:0000256" key="16">
    <source>
        <dbReference type="ARBA" id="ARBA00031851"/>
    </source>
</evidence>
<evidence type="ECO:0000256" key="33">
    <source>
        <dbReference type="ARBA" id="ARBA00049179"/>
    </source>
</evidence>
<dbReference type="GO" id="GO:0005737">
    <property type="term" value="C:cytoplasm"/>
    <property type="evidence" value="ECO:0007669"/>
    <property type="project" value="UniProtKB-SubCell"/>
</dbReference>
<evidence type="ECO:0000256" key="2">
    <source>
        <dbReference type="ARBA" id="ARBA00010460"/>
    </source>
</evidence>
<keyword evidence="12" id="KW-0007">Acetylation</keyword>